<evidence type="ECO:0000313" key="2">
    <source>
        <dbReference type="EMBL" id="KAF7507870.1"/>
    </source>
</evidence>
<reference evidence="2" key="1">
    <citation type="submission" date="2020-02" db="EMBL/GenBank/DDBJ databases">
        <authorList>
            <person name="Palmer J.M."/>
        </authorList>
    </citation>
    <scope>NUCLEOTIDE SEQUENCE</scope>
    <source>
        <strain evidence="2">EPUS1.4</strain>
        <tissue evidence="2">Thallus</tissue>
    </source>
</reference>
<gene>
    <name evidence="2" type="ORF">GJ744_010034</name>
</gene>
<accession>A0A8H7AEZ5</accession>
<proteinExistence type="predicted"/>
<name>A0A8H7AEZ5_9EURO</name>
<feature type="region of interest" description="Disordered" evidence="1">
    <location>
        <begin position="1"/>
        <end position="30"/>
    </location>
</feature>
<evidence type="ECO:0000256" key="1">
    <source>
        <dbReference type="SAM" id="MobiDB-lite"/>
    </source>
</evidence>
<dbReference type="OrthoDB" id="5413908at2759"/>
<feature type="compositionally biased region" description="Pro residues" evidence="1">
    <location>
        <begin position="1"/>
        <end position="10"/>
    </location>
</feature>
<dbReference type="EMBL" id="JAACFV010000062">
    <property type="protein sequence ID" value="KAF7507870.1"/>
    <property type="molecule type" value="Genomic_DNA"/>
</dbReference>
<organism evidence="2 3">
    <name type="scientific">Endocarpon pusillum</name>
    <dbReference type="NCBI Taxonomy" id="364733"/>
    <lineage>
        <taxon>Eukaryota</taxon>
        <taxon>Fungi</taxon>
        <taxon>Dikarya</taxon>
        <taxon>Ascomycota</taxon>
        <taxon>Pezizomycotina</taxon>
        <taxon>Eurotiomycetes</taxon>
        <taxon>Chaetothyriomycetidae</taxon>
        <taxon>Verrucariales</taxon>
        <taxon>Verrucariaceae</taxon>
        <taxon>Endocarpon</taxon>
    </lineage>
</organism>
<keyword evidence="3" id="KW-1185">Reference proteome</keyword>
<protein>
    <submittedName>
        <fullName evidence="2">Uncharacterized protein</fullName>
    </submittedName>
</protein>
<sequence length="122" mass="13874">MDPLGLPPTPVEKGSGDQNSPSNRQRRSKRWDIMAILGKVRVSKSTPKCQNIRTRTSKATISKPVPVDSAITIPSSTQQQMPKRRKMKRRKMKPRKMKPRRAKKKALGQLLPQRVAKGNRPR</sequence>
<feature type="region of interest" description="Disordered" evidence="1">
    <location>
        <begin position="71"/>
        <end position="122"/>
    </location>
</feature>
<comment type="caution">
    <text evidence="2">The sequence shown here is derived from an EMBL/GenBank/DDBJ whole genome shotgun (WGS) entry which is preliminary data.</text>
</comment>
<feature type="compositionally biased region" description="Basic residues" evidence="1">
    <location>
        <begin position="82"/>
        <end position="106"/>
    </location>
</feature>
<dbReference type="AlphaFoldDB" id="A0A8H7AEZ5"/>
<evidence type="ECO:0000313" key="3">
    <source>
        <dbReference type="Proteomes" id="UP000606974"/>
    </source>
</evidence>
<dbReference type="Proteomes" id="UP000606974">
    <property type="component" value="Unassembled WGS sequence"/>
</dbReference>